<comment type="subunit">
    <text evidence="3">Component of the EKC/KEOPS complex composed of at least BUD32, CGI121, GON7, KAE1 and PCC1; the whole complex dimerizes.</text>
</comment>
<keyword evidence="7" id="KW-0158">Chromosome</keyword>
<comment type="subcellular location">
    <subcellularLocation>
        <location evidence="2">Chromosome</location>
        <location evidence="2">Telomere</location>
    </subcellularLocation>
</comment>
<feature type="transmembrane region" description="Helical" evidence="12">
    <location>
        <begin position="284"/>
        <end position="304"/>
    </location>
</feature>
<comment type="catalytic activity">
    <reaction evidence="11">
        <text>L-seryl-[protein] + ATP = O-phospho-L-seryl-[protein] + ADP + H(+)</text>
        <dbReference type="Rhea" id="RHEA:17989"/>
        <dbReference type="Rhea" id="RHEA-COMP:9863"/>
        <dbReference type="Rhea" id="RHEA-COMP:11604"/>
        <dbReference type="ChEBI" id="CHEBI:15378"/>
        <dbReference type="ChEBI" id="CHEBI:29999"/>
        <dbReference type="ChEBI" id="CHEBI:30616"/>
        <dbReference type="ChEBI" id="CHEBI:83421"/>
        <dbReference type="ChEBI" id="CHEBI:456216"/>
        <dbReference type="EC" id="2.7.11.1"/>
    </reaction>
</comment>
<evidence type="ECO:0000256" key="11">
    <source>
        <dbReference type="ARBA" id="ARBA00048679"/>
    </source>
</evidence>
<protein>
    <recommendedName>
        <fullName evidence="6">EKC/KEOPS complex subunit BUD32</fullName>
        <ecNumber evidence="4">2.7.11.1</ecNumber>
    </recommendedName>
    <alternativeName>
        <fullName evidence="8 9">Atypical Serine/threonine protein kinase BUD32</fullName>
    </alternativeName>
    <alternativeName>
        <fullName evidence="5">EKC/KEOPS complex subunit bud32</fullName>
    </alternativeName>
</protein>
<evidence type="ECO:0000256" key="6">
    <source>
        <dbReference type="ARBA" id="ARBA00019973"/>
    </source>
</evidence>
<proteinExistence type="predicted"/>
<evidence type="ECO:0000256" key="9">
    <source>
        <dbReference type="ARBA" id="ARBA00033194"/>
    </source>
</evidence>
<accession>A0A1M3SZC9</accession>
<comment type="catalytic activity">
    <reaction evidence="10">
        <text>L-threonyl-[protein] + ATP = O-phospho-L-threonyl-[protein] + ADP + H(+)</text>
        <dbReference type="Rhea" id="RHEA:46608"/>
        <dbReference type="Rhea" id="RHEA-COMP:11060"/>
        <dbReference type="Rhea" id="RHEA-COMP:11605"/>
        <dbReference type="ChEBI" id="CHEBI:15378"/>
        <dbReference type="ChEBI" id="CHEBI:30013"/>
        <dbReference type="ChEBI" id="CHEBI:30616"/>
        <dbReference type="ChEBI" id="CHEBI:61977"/>
        <dbReference type="ChEBI" id="CHEBI:456216"/>
        <dbReference type="EC" id="2.7.11.1"/>
    </reaction>
</comment>
<evidence type="ECO:0000256" key="2">
    <source>
        <dbReference type="ARBA" id="ARBA00004574"/>
    </source>
</evidence>
<dbReference type="GO" id="GO:0000781">
    <property type="term" value="C:chromosome, telomeric region"/>
    <property type="evidence" value="ECO:0007669"/>
    <property type="project" value="UniProtKB-SubCell"/>
</dbReference>
<dbReference type="PROSITE" id="PS00109">
    <property type="entry name" value="PROTEIN_KINASE_TYR"/>
    <property type="match status" value="1"/>
</dbReference>
<evidence type="ECO:0000256" key="3">
    <source>
        <dbReference type="ARBA" id="ARBA00011534"/>
    </source>
</evidence>
<keyword evidence="12" id="KW-1133">Transmembrane helix</keyword>
<organism evidence="14 15">
    <name type="scientific">Aspergillus luchuensis (strain CBS 106.47)</name>
    <dbReference type="NCBI Taxonomy" id="1137211"/>
    <lineage>
        <taxon>Eukaryota</taxon>
        <taxon>Fungi</taxon>
        <taxon>Dikarya</taxon>
        <taxon>Ascomycota</taxon>
        <taxon>Pezizomycotina</taxon>
        <taxon>Eurotiomycetes</taxon>
        <taxon>Eurotiomycetidae</taxon>
        <taxon>Eurotiales</taxon>
        <taxon>Aspergillaceae</taxon>
        <taxon>Aspergillus</taxon>
        <taxon>Aspergillus subgen. Circumdati</taxon>
    </lineage>
</organism>
<dbReference type="GO" id="GO:0004674">
    <property type="term" value="F:protein serine/threonine kinase activity"/>
    <property type="evidence" value="ECO:0007669"/>
    <property type="project" value="UniProtKB-EC"/>
</dbReference>
<dbReference type="PANTHER" id="PTHR23257">
    <property type="entry name" value="SERINE-THREONINE PROTEIN KINASE"/>
    <property type="match status" value="1"/>
</dbReference>
<dbReference type="InterPro" id="IPR050167">
    <property type="entry name" value="Ser_Thr_protein_kinase"/>
</dbReference>
<evidence type="ECO:0000256" key="7">
    <source>
        <dbReference type="ARBA" id="ARBA00022895"/>
    </source>
</evidence>
<sequence length="307" mass="34972">MNYPIILYPHGVQRPMVAFGSSGIICRDSCNDAKVLKSPLRHDLSKCSEDTIKSMREVESFSLACIDREKVIYGSLPKHNDILECLGITDCGIWLPYMRNGNLRDYIRKSHAQLDDRTKETWIWNAGSAIEFIHRHSIIHGDISARNFLVADDLSIKLCDFAGSGIGNMPPVIAEEDRYRKSPESPRSFRTDLFALGCLIFEIMVGSRPYEEISDEDWEVIAENYERGIFPHTESLKYGDIIYKCWTSQYTAANELLLDIENAEYRGRDAEADVSPSASRNYPMYTHMPVAALAICIVAVCVYWRHK</sequence>
<evidence type="ECO:0000256" key="4">
    <source>
        <dbReference type="ARBA" id="ARBA00012513"/>
    </source>
</evidence>
<evidence type="ECO:0000256" key="8">
    <source>
        <dbReference type="ARBA" id="ARBA00030980"/>
    </source>
</evidence>
<evidence type="ECO:0000256" key="1">
    <source>
        <dbReference type="ARBA" id="ARBA00003747"/>
    </source>
</evidence>
<dbReference type="VEuPathDB" id="FungiDB:ASPFODRAFT_148567"/>
<dbReference type="Proteomes" id="UP000184063">
    <property type="component" value="Unassembled WGS sequence"/>
</dbReference>
<dbReference type="SUPFAM" id="SSF56112">
    <property type="entry name" value="Protein kinase-like (PK-like)"/>
    <property type="match status" value="1"/>
</dbReference>
<comment type="function">
    <text evidence="1">Component of the EKC/KEOPS complex that is required for the formation of a threonylcarbamoyl group on adenosine at position 37 (t(6)A37) in tRNAs that read codons beginning with adenine. The complex is probably involved in the transfer of the threonylcarbamoyl moiety of threonylcarbamoyl-AMP (TC-AMP) to the N6 group of A37. BUD32 has ATPase activity in the context of the EKC/KEOPS complex and likely plays a supporting role to the catalytic subunit KAE1. The EKC/KEOPS complex also promotes both telomere uncapping and telomere elongation. The complex is required for efficient recruitment of transcriptional coactivators.</text>
</comment>
<keyword evidence="7" id="KW-0779">Telomere</keyword>
<evidence type="ECO:0000259" key="13">
    <source>
        <dbReference type="PROSITE" id="PS50011"/>
    </source>
</evidence>
<keyword evidence="12" id="KW-0812">Transmembrane</keyword>
<dbReference type="EMBL" id="KV878270">
    <property type="protein sequence ID" value="OJZ79831.1"/>
    <property type="molecule type" value="Genomic_DNA"/>
</dbReference>
<dbReference type="GO" id="GO:0007165">
    <property type="term" value="P:signal transduction"/>
    <property type="evidence" value="ECO:0007669"/>
    <property type="project" value="TreeGrafter"/>
</dbReference>
<dbReference type="EC" id="2.7.11.1" evidence="4"/>
<dbReference type="InterPro" id="IPR000719">
    <property type="entry name" value="Prot_kinase_dom"/>
</dbReference>
<evidence type="ECO:0000313" key="15">
    <source>
        <dbReference type="Proteomes" id="UP000184063"/>
    </source>
</evidence>
<dbReference type="GO" id="GO:0005737">
    <property type="term" value="C:cytoplasm"/>
    <property type="evidence" value="ECO:0007669"/>
    <property type="project" value="TreeGrafter"/>
</dbReference>
<gene>
    <name evidence="14" type="ORF">ASPFODRAFT_148567</name>
</gene>
<dbReference type="InterPro" id="IPR008266">
    <property type="entry name" value="Tyr_kinase_AS"/>
</dbReference>
<evidence type="ECO:0000256" key="10">
    <source>
        <dbReference type="ARBA" id="ARBA00047899"/>
    </source>
</evidence>
<reference evidence="15" key="1">
    <citation type="journal article" date="2017" name="Genome Biol.">
        <title>Comparative genomics reveals high biological diversity and specific adaptations in the industrially and medically important fungal genus Aspergillus.</title>
        <authorList>
            <person name="de Vries R.P."/>
            <person name="Riley R."/>
            <person name="Wiebenga A."/>
            <person name="Aguilar-Osorio G."/>
            <person name="Amillis S."/>
            <person name="Uchima C.A."/>
            <person name="Anderluh G."/>
            <person name="Asadollahi M."/>
            <person name="Askin M."/>
            <person name="Barry K."/>
            <person name="Battaglia E."/>
            <person name="Bayram O."/>
            <person name="Benocci T."/>
            <person name="Braus-Stromeyer S.A."/>
            <person name="Caldana C."/>
            <person name="Canovas D."/>
            <person name="Cerqueira G.C."/>
            <person name="Chen F."/>
            <person name="Chen W."/>
            <person name="Choi C."/>
            <person name="Clum A."/>
            <person name="Dos Santos R.A."/>
            <person name="Damasio A.R."/>
            <person name="Diallinas G."/>
            <person name="Emri T."/>
            <person name="Fekete E."/>
            <person name="Flipphi M."/>
            <person name="Freyberg S."/>
            <person name="Gallo A."/>
            <person name="Gournas C."/>
            <person name="Habgood R."/>
            <person name="Hainaut M."/>
            <person name="Harispe M.L."/>
            <person name="Henrissat B."/>
            <person name="Hilden K.S."/>
            <person name="Hope R."/>
            <person name="Hossain A."/>
            <person name="Karabika E."/>
            <person name="Karaffa L."/>
            <person name="Karanyi Z."/>
            <person name="Krasevec N."/>
            <person name="Kuo A."/>
            <person name="Kusch H."/>
            <person name="LaButti K."/>
            <person name="Lagendijk E.L."/>
            <person name="Lapidus A."/>
            <person name="Levasseur A."/>
            <person name="Lindquist E."/>
            <person name="Lipzen A."/>
            <person name="Logrieco A.F."/>
            <person name="MacCabe A."/>
            <person name="Maekelae M.R."/>
            <person name="Malavazi I."/>
            <person name="Melin P."/>
            <person name="Meyer V."/>
            <person name="Mielnichuk N."/>
            <person name="Miskei M."/>
            <person name="Molnar A.P."/>
            <person name="Mule G."/>
            <person name="Ngan C.Y."/>
            <person name="Orejas M."/>
            <person name="Orosz E."/>
            <person name="Ouedraogo J.P."/>
            <person name="Overkamp K.M."/>
            <person name="Park H.-S."/>
            <person name="Perrone G."/>
            <person name="Piumi F."/>
            <person name="Punt P.J."/>
            <person name="Ram A.F."/>
            <person name="Ramon A."/>
            <person name="Rauscher S."/>
            <person name="Record E."/>
            <person name="Riano-Pachon D.M."/>
            <person name="Robert V."/>
            <person name="Roehrig J."/>
            <person name="Ruller R."/>
            <person name="Salamov A."/>
            <person name="Salih N.S."/>
            <person name="Samson R.A."/>
            <person name="Sandor E."/>
            <person name="Sanguinetti M."/>
            <person name="Schuetze T."/>
            <person name="Sepcic K."/>
            <person name="Shelest E."/>
            <person name="Sherlock G."/>
            <person name="Sophianopoulou V."/>
            <person name="Squina F.M."/>
            <person name="Sun H."/>
            <person name="Susca A."/>
            <person name="Todd R.B."/>
            <person name="Tsang A."/>
            <person name="Unkles S.E."/>
            <person name="van de Wiele N."/>
            <person name="van Rossen-Uffink D."/>
            <person name="Oliveira J.V."/>
            <person name="Vesth T.C."/>
            <person name="Visser J."/>
            <person name="Yu J.-H."/>
            <person name="Zhou M."/>
            <person name="Andersen M.R."/>
            <person name="Archer D.B."/>
            <person name="Baker S.E."/>
            <person name="Benoit I."/>
            <person name="Brakhage A.A."/>
            <person name="Braus G.H."/>
            <person name="Fischer R."/>
            <person name="Frisvad J.C."/>
            <person name="Goldman G.H."/>
            <person name="Houbraken J."/>
            <person name="Oakley B."/>
            <person name="Pocsi I."/>
            <person name="Scazzocchio C."/>
            <person name="Seiboth B."/>
            <person name="vanKuyk P.A."/>
            <person name="Wortman J."/>
            <person name="Dyer P.S."/>
            <person name="Grigoriev I.V."/>
        </authorList>
    </citation>
    <scope>NUCLEOTIDE SEQUENCE [LARGE SCALE GENOMIC DNA]</scope>
    <source>
        <strain evidence="15">CBS 106.47</strain>
    </source>
</reference>
<dbReference type="InterPro" id="IPR001245">
    <property type="entry name" value="Ser-Thr/Tyr_kinase_cat_dom"/>
</dbReference>
<dbReference type="AlphaFoldDB" id="A0A1M3SZC9"/>
<feature type="domain" description="Protein kinase" evidence="13">
    <location>
        <begin position="11"/>
        <end position="285"/>
    </location>
</feature>
<dbReference type="PROSITE" id="PS50011">
    <property type="entry name" value="PROTEIN_KINASE_DOM"/>
    <property type="match status" value="1"/>
</dbReference>
<keyword evidence="12" id="KW-0472">Membrane</keyword>
<evidence type="ECO:0000256" key="5">
    <source>
        <dbReference type="ARBA" id="ARBA00013948"/>
    </source>
</evidence>
<dbReference type="OrthoDB" id="1668230at2759"/>
<dbReference type="Pfam" id="PF07714">
    <property type="entry name" value="PK_Tyr_Ser-Thr"/>
    <property type="match status" value="1"/>
</dbReference>
<evidence type="ECO:0000256" key="12">
    <source>
        <dbReference type="SAM" id="Phobius"/>
    </source>
</evidence>
<name>A0A1M3SZC9_ASPLC</name>
<dbReference type="InterPro" id="IPR011009">
    <property type="entry name" value="Kinase-like_dom_sf"/>
</dbReference>
<evidence type="ECO:0000313" key="14">
    <source>
        <dbReference type="EMBL" id="OJZ79831.1"/>
    </source>
</evidence>
<dbReference type="Gene3D" id="1.10.510.10">
    <property type="entry name" value="Transferase(Phosphotransferase) domain 1"/>
    <property type="match status" value="1"/>
</dbReference>
<dbReference type="GO" id="GO:0005524">
    <property type="term" value="F:ATP binding"/>
    <property type="evidence" value="ECO:0007669"/>
    <property type="project" value="InterPro"/>
</dbReference>